<accession>A0A8J3H9X8</accession>
<feature type="domain" description="Bacterial surface antigen (D15)" evidence="3">
    <location>
        <begin position="141"/>
        <end position="430"/>
    </location>
</feature>
<comment type="subcellular location">
    <subcellularLocation>
        <location evidence="1">Membrane</location>
    </subcellularLocation>
</comment>
<name>A0A8J3H9X8_9RHOB</name>
<gene>
    <name evidence="4" type="ORF">GCM10010961_26600</name>
</gene>
<evidence type="ECO:0000313" key="5">
    <source>
        <dbReference type="Proteomes" id="UP000611500"/>
    </source>
</evidence>
<dbReference type="AlphaFoldDB" id="A0A8J3H9X8"/>
<reference evidence="4" key="2">
    <citation type="submission" date="2020-09" db="EMBL/GenBank/DDBJ databases">
        <authorList>
            <person name="Sun Q."/>
            <person name="Zhou Y."/>
        </authorList>
    </citation>
    <scope>NUCLEOTIDE SEQUENCE</scope>
    <source>
        <strain evidence="4">CGMCC 1.7081</strain>
    </source>
</reference>
<comment type="caution">
    <text evidence="4">The sequence shown here is derived from an EMBL/GenBank/DDBJ whole genome shotgun (WGS) entry which is preliminary data.</text>
</comment>
<dbReference type="RefSeq" id="WP_028095609.1">
    <property type="nucleotide sequence ID" value="NZ_BNAP01000011.1"/>
</dbReference>
<sequence>MKKDWTIEMKWETRAAMRGTFFSLILGAVPSVALAGKYAQVEVRGNEFLRSEDILAACEISSDDNFTSIEMAAIHECLMSTGQFGSVLFAPRGDTMTIVVNELNSRPGRVEIGVEIDSEDGLIGSLYFERFNLFPKTFGSFELRGSREASSLRMGLYRKDVFPGGWDMGLDAGAVNERYDDLAYDHRRAYLEPFIAQSFDTGERVEFGLGYRSDAIRNVDVGASPLIKADSGSQRAAYVRMSYAYRQENWSFKAQQFFFGLGTGDVVSRSHADISGRLGLLPEKLDLVLRLEGGHVTEVKGDAARISDRFVSSGATLRGFASRGIGPRDSGDFLGGENYLVGSAELRRDIGTLFGTGASVGGFVDVGSVWGLSDTLGGSVDDSLNWRASVGLALTLNVGNLPVSVFVADPIRKEEGDKEQNFGLSVSARF</sequence>
<dbReference type="Pfam" id="PF01103">
    <property type="entry name" value="Omp85"/>
    <property type="match status" value="1"/>
</dbReference>
<keyword evidence="2" id="KW-0472">Membrane</keyword>
<keyword evidence="5" id="KW-1185">Reference proteome</keyword>
<dbReference type="Gene3D" id="3.10.20.310">
    <property type="entry name" value="membrane protein fhac"/>
    <property type="match status" value="1"/>
</dbReference>
<reference evidence="4" key="1">
    <citation type="journal article" date="2014" name="Int. J. Syst. Evol. Microbiol.">
        <title>Complete genome sequence of Corynebacterium casei LMG S-19264T (=DSM 44701T), isolated from a smear-ripened cheese.</title>
        <authorList>
            <consortium name="US DOE Joint Genome Institute (JGI-PGF)"/>
            <person name="Walter F."/>
            <person name="Albersmeier A."/>
            <person name="Kalinowski J."/>
            <person name="Ruckert C."/>
        </authorList>
    </citation>
    <scope>NUCLEOTIDE SEQUENCE</scope>
    <source>
        <strain evidence="4">CGMCC 1.7081</strain>
    </source>
</reference>
<evidence type="ECO:0000256" key="1">
    <source>
        <dbReference type="ARBA" id="ARBA00004370"/>
    </source>
</evidence>
<proteinExistence type="predicted"/>
<dbReference type="Proteomes" id="UP000611500">
    <property type="component" value="Unassembled WGS sequence"/>
</dbReference>
<dbReference type="Gene3D" id="2.40.160.50">
    <property type="entry name" value="membrane protein fhac: a member of the omp85/tpsb transporter family"/>
    <property type="match status" value="1"/>
</dbReference>
<organism evidence="4 5">
    <name type="scientific">Pseudodonghicola xiamenensis</name>
    <dbReference type="NCBI Taxonomy" id="337702"/>
    <lineage>
        <taxon>Bacteria</taxon>
        <taxon>Pseudomonadati</taxon>
        <taxon>Pseudomonadota</taxon>
        <taxon>Alphaproteobacteria</taxon>
        <taxon>Rhodobacterales</taxon>
        <taxon>Paracoccaceae</taxon>
        <taxon>Pseudodonghicola</taxon>
    </lineage>
</organism>
<evidence type="ECO:0000259" key="3">
    <source>
        <dbReference type="Pfam" id="PF01103"/>
    </source>
</evidence>
<dbReference type="InterPro" id="IPR000184">
    <property type="entry name" value="Bac_surfAg_D15"/>
</dbReference>
<dbReference type="GO" id="GO:0019867">
    <property type="term" value="C:outer membrane"/>
    <property type="evidence" value="ECO:0007669"/>
    <property type="project" value="InterPro"/>
</dbReference>
<evidence type="ECO:0000313" key="4">
    <source>
        <dbReference type="EMBL" id="GHG93847.1"/>
    </source>
</evidence>
<dbReference type="EMBL" id="BNAP01000011">
    <property type="protein sequence ID" value="GHG93847.1"/>
    <property type="molecule type" value="Genomic_DNA"/>
</dbReference>
<evidence type="ECO:0000256" key="2">
    <source>
        <dbReference type="ARBA" id="ARBA00023136"/>
    </source>
</evidence>
<protein>
    <recommendedName>
        <fullName evidence="3">Bacterial surface antigen (D15) domain-containing protein</fullName>
    </recommendedName>
</protein>